<organism evidence="1">
    <name type="scientific">uncultured Desulfobacterium sp</name>
    <dbReference type="NCBI Taxonomy" id="201089"/>
    <lineage>
        <taxon>Bacteria</taxon>
        <taxon>Pseudomonadati</taxon>
        <taxon>Thermodesulfobacteriota</taxon>
        <taxon>Desulfobacteria</taxon>
        <taxon>Desulfobacterales</taxon>
        <taxon>Desulfobacteriaceae</taxon>
        <taxon>Desulfobacterium</taxon>
        <taxon>environmental samples</taxon>
    </lineage>
</organism>
<evidence type="ECO:0000313" key="1">
    <source>
        <dbReference type="EMBL" id="CBX31093.1"/>
    </source>
</evidence>
<sequence>MLLCLNGCSAIPFKKAIPVSVENADPESVKEQFALKIADKFRIINTIVFEYKGQAFSFIGYSDVDTKEKIFTVAGINPVGVKLFELTGEKDKTVLKFAIGDFTKKGNFTEAVGGDIRKIFFDRLPETGAKVYKNKNEIVFTQNEGDAIIEYVFAGQDNLLVEKRCLVDNKSIWSVNYYEYTVKNGKLHPLGIILKNYKYGYRLILRLKEVRS</sequence>
<proteinExistence type="predicted"/>
<name>E1YLW0_9BACT</name>
<protein>
    <recommendedName>
        <fullName evidence="2">Lipoprotein</fullName>
    </recommendedName>
</protein>
<reference evidence="1" key="1">
    <citation type="journal article" date="2011" name="Environ. Microbiol.">
        <title>Genomic insights into the metabolic potential of the polycyclic aromatic hydrocarbon degrading sulfate-reducing Deltaproteobacterium N47.</title>
        <authorList>
            <person name="Bergmann F."/>
            <person name="Selesi D."/>
            <person name="Weinmaier T."/>
            <person name="Tischler P."/>
            <person name="Rattei T."/>
            <person name="Meckenstock R.U."/>
        </authorList>
    </citation>
    <scope>NUCLEOTIDE SEQUENCE</scope>
</reference>
<dbReference type="AlphaFoldDB" id="E1YLW0"/>
<evidence type="ECO:0008006" key="2">
    <source>
        <dbReference type="Google" id="ProtNLM"/>
    </source>
</evidence>
<dbReference type="EMBL" id="FR695877">
    <property type="protein sequence ID" value="CBX31093.1"/>
    <property type="molecule type" value="Genomic_DNA"/>
</dbReference>
<accession>E1YLW0</accession>
<gene>
    <name evidence="1" type="ORF">N47_E46050</name>
</gene>